<comment type="caution">
    <text evidence="1">The sequence shown here is derived from an EMBL/GenBank/DDBJ whole genome shotgun (WGS) entry which is preliminary data.</text>
</comment>
<dbReference type="AlphaFoldDB" id="A0A933KZK0"/>
<organism evidence="1 2">
    <name type="scientific">Devosia nanyangense</name>
    <dbReference type="NCBI Taxonomy" id="1228055"/>
    <lineage>
        <taxon>Bacteria</taxon>
        <taxon>Pseudomonadati</taxon>
        <taxon>Pseudomonadota</taxon>
        <taxon>Alphaproteobacteria</taxon>
        <taxon>Hyphomicrobiales</taxon>
        <taxon>Devosiaceae</taxon>
        <taxon>Devosia</taxon>
    </lineage>
</organism>
<name>A0A933KZK0_9HYPH</name>
<accession>A0A933KZK0</accession>
<sequence>MIARLEKVDPNAPVVIAGQYGGFDGVIAVDERPLKLNVNSFDGFGRHDLPAEGERPDVTGLAILVAP</sequence>
<evidence type="ECO:0000313" key="2">
    <source>
        <dbReference type="Proteomes" id="UP000782610"/>
    </source>
</evidence>
<proteinExistence type="predicted"/>
<reference evidence="1" key="1">
    <citation type="submission" date="2020-07" db="EMBL/GenBank/DDBJ databases">
        <title>Huge and variable diversity of episymbiotic CPR bacteria and DPANN archaea in groundwater ecosystems.</title>
        <authorList>
            <person name="He C.Y."/>
            <person name="Keren R."/>
            <person name="Whittaker M."/>
            <person name="Farag I.F."/>
            <person name="Doudna J."/>
            <person name="Cate J.H.D."/>
            <person name="Banfield J.F."/>
        </authorList>
    </citation>
    <scope>NUCLEOTIDE SEQUENCE</scope>
    <source>
        <strain evidence="1">NC_groundwater_1586_Pr3_B-0.1um_66_15</strain>
    </source>
</reference>
<evidence type="ECO:0000313" key="1">
    <source>
        <dbReference type="EMBL" id="MBI4920340.1"/>
    </source>
</evidence>
<dbReference type="EMBL" id="JACRAF010000004">
    <property type="protein sequence ID" value="MBI4920340.1"/>
    <property type="molecule type" value="Genomic_DNA"/>
</dbReference>
<protein>
    <submittedName>
        <fullName evidence="1">Uncharacterized protein</fullName>
    </submittedName>
</protein>
<gene>
    <name evidence="1" type="ORF">HY834_01200</name>
</gene>
<dbReference type="Proteomes" id="UP000782610">
    <property type="component" value="Unassembled WGS sequence"/>
</dbReference>